<evidence type="ECO:0000313" key="1">
    <source>
        <dbReference type="EMBL" id="ABX12686.1"/>
    </source>
</evidence>
<dbReference type="eggNOG" id="ENOG502N5BY">
    <property type="taxonomic scope" value="Archaea"/>
</dbReference>
<evidence type="ECO:0000313" key="2">
    <source>
        <dbReference type="Proteomes" id="UP000000792"/>
    </source>
</evidence>
<dbReference type="GeneID" id="5773746"/>
<dbReference type="RefSeq" id="WP_012215173.1">
    <property type="nucleotide sequence ID" value="NC_010085.1"/>
</dbReference>
<dbReference type="EnsemblBacteria" id="ABX12686">
    <property type="protein sequence ID" value="ABX12686"/>
    <property type="gene ID" value="Nmar_0790"/>
</dbReference>
<protein>
    <submittedName>
        <fullName evidence="1">Uncharacterized protein</fullName>
    </submittedName>
</protein>
<organism evidence="1 2">
    <name type="scientific">Nitrosopumilus maritimus (strain SCM1)</name>
    <dbReference type="NCBI Taxonomy" id="436308"/>
    <lineage>
        <taxon>Archaea</taxon>
        <taxon>Nitrososphaerota</taxon>
        <taxon>Nitrososphaeria</taxon>
        <taxon>Nitrosopumilales</taxon>
        <taxon>Nitrosopumilaceae</taxon>
        <taxon>Nitrosopumilus</taxon>
    </lineage>
</organism>
<keyword evidence="2" id="KW-1185">Reference proteome</keyword>
<proteinExistence type="predicted"/>
<dbReference type="Proteomes" id="UP000000792">
    <property type="component" value="Chromosome"/>
</dbReference>
<dbReference type="KEGG" id="nmr:Nmar_0790"/>
<dbReference type="InParanoid" id="A9A5H5"/>
<dbReference type="HOGENOM" id="CLU_1381448_0_0_2"/>
<gene>
    <name evidence="1" type="ordered locus">Nmar_0790</name>
</gene>
<dbReference type="OrthoDB" id="12304at2157"/>
<name>A9A5H5_NITMS</name>
<reference evidence="1 2" key="1">
    <citation type="journal article" date="2010" name="Proc. Natl. Acad. Sci. U.S.A.">
        <title>Nitrosopumilus maritimus genome reveals unique mechanisms for nitrification and autotrophy in globally distributed marine crenarchaea.</title>
        <authorList>
            <person name="Walker C.B."/>
            <person name="de la Torre J.R."/>
            <person name="Klotz M.G."/>
            <person name="Urakawa H."/>
            <person name="Pinel N."/>
            <person name="Arp D.J."/>
            <person name="Brochier-Armanet C."/>
            <person name="Chain P.S."/>
            <person name="Chan P.P."/>
            <person name="Gollabgir A."/>
            <person name="Hemp J."/>
            <person name="Hugler M."/>
            <person name="Karr E.A."/>
            <person name="Konneke M."/>
            <person name="Shin M."/>
            <person name="Lawton T.J."/>
            <person name="Lowe T."/>
            <person name="Martens-Habbena W."/>
            <person name="Sayavedra-Soto L.A."/>
            <person name="Lang D."/>
            <person name="Sievert S.M."/>
            <person name="Rosenzweig A.C."/>
            <person name="Manning G."/>
            <person name="Stahl D.A."/>
        </authorList>
    </citation>
    <scope>NUCLEOTIDE SEQUENCE [LARGE SCALE GENOMIC DNA]</scope>
    <source>
        <strain evidence="1 2">SCM1</strain>
    </source>
</reference>
<dbReference type="EMBL" id="CP000866">
    <property type="protein sequence ID" value="ABX12686.1"/>
    <property type="molecule type" value="Genomic_DNA"/>
</dbReference>
<sequence length="197" mass="21064">MDKTVVLGSILAVFVVSSLMMSPAVAASIHEFTAIALSFSDEFKVRITATTEIPQDGTGVSYGYGVVTEENFFDTILVTATHGGFLESAVQNGPEDPKWHSHYVTLTDDGDVNNACSGLEIADISYHAPGEVKIYGENIVFDGVKTLDSVNPMTGESNTFDGGENIVAIISFDLTPVFNDGELTNVCVDVNGLYPIR</sequence>
<dbReference type="AlphaFoldDB" id="A9A5H5"/>
<accession>A9A5H5</accession>